<dbReference type="GO" id="GO:0006913">
    <property type="term" value="P:nucleocytoplasmic transport"/>
    <property type="evidence" value="ECO:0007669"/>
    <property type="project" value="TreeGrafter"/>
</dbReference>
<dbReference type="GO" id="GO:0005634">
    <property type="term" value="C:nucleus"/>
    <property type="evidence" value="ECO:0007669"/>
    <property type="project" value="TreeGrafter"/>
</dbReference>
<feature type="compositionally biased region" description="Polar residues" evidence="5">
    <location>
        <begin position="399"/>
        <end position="412"/>
    </location>
</feature>
<dbReference type="InterPro" id="IPR013783">
    <property type="entry name" value="Ig-like_fold"/>
</dbReference>
<dbReference type="CDD" id="cd00102">
    <property type="entry name" value="IPT"/>
    <property type="match status" value="1"/>
</dbReference>
<evidence type="ECO:0000256" key="2">
    <source>
        <dbReference type="ARBA" id="ARBA00022614"/>
    </source>
</evidence>
<dbReference type="EMBL" id="JAAAJA010000139">
    <property type="protein sequence ID" value="KAG0260960.1"/>
    <property type="molecule type" value="Genomic_DNA"/>
</dbReference>
<dbReference type="SMART" id="SM00368">
    <property type="entry name" value="LRR_RI"/>
    <property type="match status" value="3"/>
</dbReference>
<dbReference type="SMART" id="SM00429">
    <property type="entry name" value="IPT"/>
    <property type="match status" value="1"/>
</dbReference>
<feature type="repeat" description="ANK" evidence="4">
    <location>
        <begin position="623"/>
        <end position="655"/>
    </location>
</feature>
<dbReference type="GO" id="GO:0031267">
    <property type="term" value="F:small GTPase binding"/>
    <property type="evidence" value="ECO:0007669"/>
    <property type="project" value="TreeGrafter"/>
</dbReference>
<name>A0A9P6U5T9_9FUNG</name>
<feature type="region of interest" description="Disordered" evidence="5">
    <location>
        <begin position="364"/>
        <end position="417"/>
    </location>
</feature>
<dbReference type="PANTHER" id="PTHR24113:SF12">
    <property type="entry name" value="RAN GTPASE-ACTIVATING PROTEIN 1"/>
    <property type="match status" value="1"/>
</dbReference>
<dbReference type="SUPFAM" id="SSF52047">
    <property type="entry name" value="RNI-like"/>
    <property type="match status" value="1"/>
</dbReference>
<dbReference type="Gene3D" id="1.25.40.20">
    <property type="entry name" value="Ankyrin repeat-containing domain"/>
    <property type="match status" value="1"/>
</dbReference>
<keyword evidence="4" id="KW-0040">ANK repeat</keyword>
<proteinExistence type="predicted"/>
<sequence length="1637" mass="180369">MAELAYAPTTTSLSSDQVRHLLPQGFATITPRTQAIIPTAAGLVMSNGNVRQPLIQHGSAPSMRSNDVLVPPLSSALLSTYGSSYEAKYTDRTELEAQTTTATVPPETFQRLAANNFYAHSTHTPFYAAGLSLAEEASLGHSSQGSSAVTLLGPGSIGSLEDTGLPAFDVRAYTFRKKSRHYVAVKHKNALRIEPIIYLKTSILSQHREVLRNWDYLRISIARFRENAIPKKKLSAEELRTARILDVDMSLVSPSNDSNRPIEYSCPACVMRMIMQVLAKNFKLTPNGDPVIDIRKGHAIICIKLNCYCDHHNEQDGFVVRMRTIPDTVRMGSSVTLRICCEARSKLGPPADLELEDEDGLTDIDAPLSIGSRSPLGNERSLQSPSLSYGSESPDPRARTQQQSTNSSSIASPRSVDEKTVYSLDVENSLGERPPVFRRIYPLTPSEGTCLGGTRVTIHGAHFDVLQHPVVFFGKAQAEMVTISHHDVMECTTPPAEGLKPGIVQVRIASQAYPLNVETDRVEFMYMAPPDYDFFNMAATSLSYAMANEYPPNDSLAFILNGHGSIGRSGLGQGLMGDLLTDTGFILDQGIVYAATEDVVLDFLKVIQILAPGRLLPSFKSESGHTLLHMAVQCGMVRLVRELLAMGIDHTAMDRNRKTALLFAQMTSNVELTRMLSQAKVPPRPTVPAFSVDTTISASNIKETIAVLIQKHEGVLIKALAKKQENKKKELSELRDRSMHIIGLRDGTIAMDSDPDEILEHLSGDSSHSSASSDESEQHLPVLESKGNERKRRSRTEITEGTIKKLAMESGAVKVGKERLDILDQSQLAFIRKGSMLWERTRAKQLFGDISGLVQSTEMQVWVCDSVETPTFKDSTASTSSLTGSIALSETKISALALSAAGLHLYTEQQPSGGGATARHLENWSLIEIDRQALITKNTGETALIKMCGLIPRGGRSPSGEQLVIHSVSAPEIVRAITDAKARLMGHQRLAAKDNWIMHRIKTWSTLFGVDEREMDVVLSNLPECKDNTLTIKPAPHGHKGHSLAMTGAFLCLIRDVDTCLQIQYMGVVTVDDGWSRPELVGILKETVGSRKDVCAWEFTSCGWTTTTVQGFVQGLGSSNGDDNHCRSITLTENKFKGDDSVGHLLANCFQRLKGLESIDLRDCDIGLDGMEALVHCLKGVVELRIQGNRADDRWWQWMETVLIQNPQMQRCSLVAPIAPTDAQSSLLSIERLRSLKDLVELDLSHHPITTKTLQVLETCLRDQKQQHLTTLILSHCQLSWSDLSSLFAAICEINASTKSTLNVSKNPLFNAEESILDWISSVKRARVKVPFGLQITDLVMDDETLQRILNPLEHATCFNELNMKGLFVKRPHQTANLDYLSYDEERSTINPDNASVQSCLALHRILASNLALVMLDVSGSTIQRVVEHGSSASEPTTVAAQRSVGGFGPQISHAFPALAKNSTLRILTIDNNRFGEEGMGKLSEALKSNTSIGVLNCDGNDAFTPKGLRAIERIFIPPPSTTAMATVNSATGHEAERNYTLSVWTPDGDEILMHMQLLHDNIQRLSTEYSRVQDRINQSDGETKFLGLTPVADAEKQRENAKRERIEYSDRHDRIVNAISENNQRTKRAYEQQQQE</sequence>
<evidence type="ECO:0000256" key="3">
    <source>
        <dbReference type="ARBA" id="ARBA00022737"/>
    </source>
</evidence>
<keyword evidence="1" id="KW-0343">GTPase activation</keyword>
<feature type="compositionally biased region" description="Polar residues" evidence="5">
    <location>
        <begin position="380"/>
        <end position="391"/>
    </location>
</feature>
<dbReference type="InterPro" id="IPR014756">
    <property type="entry name" value="Ig_E-set"/>
</dbReference>
<protein>
    <recommendedName>
        <fullName evidence="6">IPT/TIG domain-containing protein</fullName>
    </recommendedName>
</protein>
<evidence type="ECO:0000259" key="6">
    <source>
        <dbReference type="SMART" id="SM00429"/>
    </source>
</evidence>
<feature type="compositionally biased region" description="Low complexity" evidence="5">
    <location>
        <begin position="764"/>
        <end position="773"/>
    </location>
</feature>
<comment type="caution">
    <text evidence="7">The sequence shown here is derived from an EMBL/GenBank/DDBJ whole genome shotgun (WGS) entry which is preliminary data.</text>
</comment>
<dbReference type="Pfam" id="PF01833">
    <property type="entry name" value="TIG"/>
    <property type="match status" value="1"/>
</dbReference>
<evidence type="ECO:0000313" key="8">
    <source>
        <dbReference type="Proteomes" id="UP000726737"/>
    </source>
</evidence>
<gene>
    <name evidence="7" type="ORF">BG011_001466</name>
</gene>
<dbReference type="InterPro" id="IPR036770">
    <property type="entry name" value="Ankyrin_rpt-contain_sf"/>
</dbReference>
<dbReference type="OrthoDB" id="120976at2759"/>
<dbReference type="InterPro" id="IPR002909">
    <property type="entry name" value="IPT_dom"/>
</dbReference>
<feature type="region of interest" description="Disordered" evidence="5">
    <location>
        <begin position="758"/>
        <end position="798"/>
    </location>
</feature>
<evidence type="ECO:0000256" key="4">
    <source>
        <dbReference type="PROSITE-ProRule" id="PRU00023"/>
    </source>
</evidence>
<evidence type="ECO:0000313" key="7">
    <source>
        <dbReference type="EMBL" id="KAG0260960.1"/>
    </source>
</evidence>
<dbReference type="PANTHER" id="PTHR24113">
    <property type="entry name" value="RAN GTPASE-ACTIVATING PROTEIN 1"/>
    <property type="match status" value="1"/>
</dbReference>
<reference evidence="7" key="1">
    <citation type="journal article" date="2020" name="Fungal Divers.">
        <title>Resolving the Mortierellaceae phylogeny through synthesis of multi-gene phylogenetics and phylogenomics.</title>
        <authorList>
            <person name="Vandepol N."/>
            <person name="Liber J."/>
            <person name="Desiro A."/>
            <person name="Na H."/>
            <person name="Kennedy M."/>
            <person name="Barry K."/>
            <person name="Grigoriev I.V."/>
            <person name="Miller A.N."/>
            <person name="O'Donnell K."/>
            <person name="Stajich J.E."/>
            <person name="Bonito G."/>
        </authorList>
    </citation>
    <scope>NUCLEOTIDE SEQUENCE</scope>
    <source>
        <strain evidence="7">KOD948</strain>
    </source>
</reference>
<dbReference type="GO" id="GO:0048471">
    <property type="term" value="C:perinuclear region of cytoplasm"/>
    <property type="evidence" value="ECO:0007669"/>
    <property type="project" value="TreeGrafter"/>
</dbReference>
<evidence type="ECO:0000256" key="5">
    <source>
        <dbReference type="SAM" id="MobiDB-lite"/>
    </source>
</evidence>
<dbReference type="Proteomes" id="UP000726737">
    <property type="component" value="Unassembled WGS sequence"/>
</dbReference>
<dbReference type="GO" id="GO:0005829">
    <property type="term" value="C:cytosol"/>
    <property type="evidence" value="ECO:0007669"/>
    <property type="project" value="TreeGrafter"/>
</dbReference>
<keyword evidence="8" id="KW-1185">Reference proteome</keyword>
<dbReference type="PROSITE" id="PS50088">
    <property type="entry name" value="ANK_REPEAT"/>
    <property type="match status" value="1"/>
</dbReference>
<dbReference type="Gene3D" id="2.60.40.10">
    <property type="entry name" value="Immunoglobulins"/>
    <property type="match status" value="1"/>
</dbReference>
<dbReference type="InterPro" id="IPR001611">
    <property type="entry name" value="Leu-rich_rpt"/>
</dbReference>
<organism evidence="7 8">
    <name type="scientific">Mortierella polycephala</name>
    <dbReference type="NCBI Taxonomy" id="41804"/>
    <lineage>
        <taxon>Eukaryota</taxon>
        <taxon>Fungi</taxon>
        <taxon>Fungi incertae sedis</taxon>
        <taxon>Mucoromycota</taxon>
        <taxon>Mortierellomycotina</taxon>
        <taxon>Mortierellomycetes</taxon>
        <taxon>Mortierellales</taxon>
        <taxon>Mortierellaceae</taxon>
        <taxon>Mortierella</taxon>
    </lineage>
</organism>
<dbReference type="Pfam" id="PF13516">
    <property type="entry name" value="LRR_6"/>
    <property type="match status" value="1"/>
</dbReference>
<dbReference type="SUPFAM" id="SSF48403">
    <property type="entry name" value="Ankyrin repeat"/>
    <property type="match status" value="1"/>
</dbReference>
<dbReference type="GO" id="GO:0005096">
    <property type="term" value="F:GTPase activator activity"/>
    <property type="evidence" value="ECO:0007669"/>
    <property type="project" value="UniProtKB-KW"/>
</dbReference>
<feature type="domain" description="IPT/TIG" evidence="6">
    <location>
        <begin position="434"/>
        <end position="527"/>
    </location>
</feature>
<keyword evidence="3" id="KW-0677">Repeat</keyword>
<feature type="region of interest" description="Disordered" evidence="5">
    <location>
        <begin position="1618"/>
        <end position="1637"/>
    </location>
</feature>
<dbReference type="InterPro" id="IPR032675">
    <property type="entry name" value="LRR_dom_sf"/>
</dbReference>
<keyword evidence="2" id="KW-0433">Leucine-rich repeat</keyword>
<dbReference type="InterPro" id="IPR027038">
    <property type="entry name" value="RanGap"/>
</dbReference>
<accession>A0A9P6U5T9</accession>
<dbReference type="SUPFAM" id="SSF81296">
    <property type="entry name" value="E set domains"/>
    <property type="match status" value="1"/>
</dbReference>
<dbReference type="PROSITE" id="PS50297">
    <property type="entry name" value="ANK_REP_REGION"/>
    <property type="match status" value="1"/>
</dbReference>
<evidence type="ECO:0000256" key="1">
    <source>
        <dbReference type="ARBA" id="ARBA00022468"/>
    </source>
</evidence>
<dbReference type="InterPro" id="IPR002110">
    <property type="entry name" value="Ankyrin_rpt"/>
</dbReference>
<dbReference type="Gene3D" id="3.80.10.10">
    <property type="entry name" value="Ribonuclease Inhibitor"/>
    <property type="match status" value="3"/>
</dbReference>